<proteinExistence type="predicted"/>
<organism evidence="3 4">
    <name type="scientific">Ramazzottius varieornatus</name>
    <name type="common">Water bear</name>
    <name type="synonym">Tardigrade</name>
    <dbReference type="NCBI Taxonomy" id="947166"/>
    <lineage>
        <taxon>Eukaryota</taxon>
        <taxon>Metazoa</taxon>
        <taxon>Ecdysozoa</taxon>
        <taxon>Tardigrada</taxon>
        <taxon>Eutardigrada</taxon>
        <taxon>Parachela</taxon>
        <taxon>Hypsibioidea</taxon>
        <taxon>Ramazzottiidae</taxon>
        <taxon>Ramazzottius</taxon>
    </lineage>
</organism>
<comment type="caution">
    <text evidence="3">The sequence shown here is derived from an EMBL/GenBank/DDBJ whole genome shotgun (WGS) entry which is preliminary data.</text>
</comment>
<dbReference type="Gene3D" id="1.10.10.60">
    <property type="entry name" value="Homeodomain-like"/>
    <property type="match status" value="1"/>
</dbReference>
<evidence type="ECO:0000259" key="2">
    <source>
        <dbReference type="Pfam" id="PF05225"/>
    </source>
</evidence>
<evidence type="ECO:0000313" key="3">
    <source>
        <dbReference type="EMBL" id="GAU95725.1"/>
    </source>
</evidence>
<name>A0A1D1V4U1_RAMVA</name>
<dbReference type="SUPFAM" id="SSF46689">
    <property type="entry name" value="Homeodomain-like"/>
    <property type="match status" value="1"/>
</dbReference>
<evidence type="ECO:0000313" key="4">
    <source>
        <dbReference type="Proteomes" id="UP000186922"/>
    </source>
</evidence>
<dbReference type="EMBL" id="BDGG01000003">
    <property type="protein sequence ID" value="GAU95725.1"/>
    <property type="molecule type" value="Genomic_DNA"/>
</dbReference>
<dbReference type="AlphaFoldDB" id="A0A1D1V4U1"/>
<accession>A0A1D1V4U1</accession>
<protein>
    <recommendedName>
        <fullName evidence="2">HTH psq-type domain-containing protein</fullName>
    </recommendedName>
</protein>
<gene>
    <name evidence="3" type="primary">RvY_07298-1</name>
    <name evidence="3" type="synonym">RvY_07298.1</name>
    <name evidence="3" type="ORF">RvY_07298</name>
</gene>
<dbReference type="GO" id="GO:0005634">
    <property type="term" value="C:nucleus"/>
    <property type="evidence" value="ECO:0007669"/>
    <property type="project" value="UniProtKB-SubCell"/>
</dbReference>
<dbReference type="GO" id="GO:0003677">
    <property type="term" value="F:DNA binding"/>
    <property type="evidence" value="ECO:0007669"/>
    <property type="project" value="InterPro"/>
</dbReference>
<reference evidence="3 4" key="1">
    <citation type="journal article" date="2016" name="Nat. Commun.">
        <title>Extremotolerant tardigrade genome and improved radiotolerance of human cultured cells by tardigrade-unique protein.</title>
        <authorList>
            <person name="Hashimoto T."/>
            <person name="Horikawa D.D."/>
            <person name="Saito Y."/>
            <person name="Kuwahara H."/>
            <person name="Kozuka-Hata H."/>
            <person name="Shin-I T."/>
            <person name="Minakuchi Y."/>
            <person name="Ohishi K."/>
            <person name="Motoyama A."/>
            <person name="Aizu T."/>
            <person name="Enomoto A."/>
            <person name="Kondo K."/>
            <person name="Tanaka S."/>
            <person name="Hara Y."/>
            <person name="Koshikawa S."/>
            <person name="Sagara H."/>
            <person name="Miura T."/>
            <person name="Yokobori S."/>
            <person name="Miyagawa K."/>
            <person name="Suzuki Y."/>
            <person name="Kubo T."/>
            <person name="Oyama M."/>
            <person name="Kohara Y."/>
            <person name="Fujiyama A."/>
            <person name="Arakawa K."/>
            <person name="Katayama T."/>
            <person name="Toyoda A."/>
            <person name="Kunieda T."/>
        </authorList>
    </citation>
    <scope>NUCLEOTIDE SEQUENCE [LARGE SCALE GENOMIC DNA]</scope>
    <source>
        <strain evidence="3 4">YOKOZUNA-1</strain>
    </source>
</reference>
<dbReference type="Pfam" id="PF05225">
    <property type="entry name" value="HTH_psq"/>
    <property type="match status" value="1"/>
</dbReference>
<dbReference type="InterPro" id="IPR009057">
    <property type="entry name" value="Homeodomain-like_sf"/>
</dbReference>
<feature type="domain" description="HTH psq-type" evidence="2">
    <location>
        <begin position="14"/>
        <end position="54"/>
    </location>
</feature>
<evidence type="ECO:0000256" key="1">
    <source>
        <dbReference type="ARBA" id="ARBA00004123"/>
    </source>
</evidence>
<dbReference type="Proteomes" id="UP000186922">
    <property type="component" value="Unassembled WGS sequence"/>
</dbReference>
<keyword evidence="4" id="KW-1185">Reference proteome</keyword>
<dbReference type="OrthoDB" id="7697906at2759"/>
<sequence>MSHPFKTKRYRRYTEEALKDALSAVGNGMALREAAPVFKLPRSTVLRYVEDTTQYISI</sequence>
<dbReference type="InterPro" id="IPR007889">
    <property type="entry name" value="HTH_Psq"/>
</dbReference>
<comment type="subcellular location">
    <subcellularLocation>
        <location evidence="1">Nucleus</location>
    </subcellularLocation>
</comment>